<protein>
    <submittedName>
        <fullName evidence="2">Uncharacterized protein</fullName>
    </submittedName>
</protein>
<sequence length="301" mass="33277">MDCSSNPTITDEEFDRFLDAPDEFYYDCFPIRSRSHRQHSANPSAASLRRRKSAPIRNLISSDVDSEPSSSSSNGFQINGKPSSVEKGDFETSEDVSDLIESTMDLIDISPEKENDLVVITEVTDSGRDRVDPFQEGNCMSEDQTGESTVSDDEEDDYSGSEPPPRPEPNSADSSLLLSLAGLVFKAIEFQVNLMIGFVKYPPLLLSWCFRFFFDPFFTIKLIRRILTKRVSLVSDMIFRLCPSLASASRNFSSSLLMSFKSLSVTSASYVSGLPNDMPNVGVADPSGSVSIPRVPMARNP</sequence>
<reference evidence="2" key="1">
    <citation type="submission" date="2020-01" db="EMBL/GenBank/DDBJ databases">
        <authorList>
            <person name="Mishra B."/>
        </authorList>
    </citation>
    <scope>NUCLEOTIDE SEQUENCE [LARGE SCALE GENOMIC DNA]</scope>
</reference>
<evidence type="ECO:0000313" key="3">
    <source>
        <dbReference type="Proteomes" id="UP000467841"/>
    </source>
</evidence>
<comment type="caution">
    <text evidence="2">The sequence shown here is derived from an EMBL/GenBank/DDBJ whole genome shotgun (WGS) entry which is preliminary data.</text>
</comment>
<dbReference type="EMBL" id="CACVBM020001107">
    <property type="protein sequence ID" value="CAA7031440.1"/>
    <property type="molecule type" value="Genomic_DNA"/>
</dbReference>
<gene>
    <name evidence="2" type="ORF">MERR_LOCUS18675</name>
</gene>
<name>A0A6D2IM71_9BRAS</name>
<dbReference type="AlphaFoldDB" id="A0A6D2IM71"/>
<evidence type="ECO:0000313" key="2">
    <source>
        <dbReference type="EMBL" id="CAA7031440.1"/>
    </source>
</evidence>
<accession>A0A6D2IM71</accession>
<organism evidence="2 3">
    <name type="scientific">Microthlaspi erraticum</name>
    <dbReference type="NCBI Taxonomy" id="1685480"/>
    <lineage>
        <taxon>Eukaryota</taxon>
        <taxon>Viridiplantae</taxon>
        <taxon>Streptophyta</taxon>
        <taxon>Embryophyta</taxon>
        <taxon>Tracheophyta</taxon>
        <taxon>Spermatophyta</taxon>
        <taxon>Magnoliopsida</taxon>
        <taxon>eudicotyledons</taxon>
        <taxon>Gunneridae</taxon>
        <taxon>Pentapetalae</taxon>
        <taxon>rosids</taxon>
        <taxon>malvids</taxon>
        <taxon>Brassicales</taxon>
        <taxon>Brassicaceae</taxon>
        <taxon>Coluteocarpeae</taxon>
        <taxon>Microthlaspi</taxon>
    </lineage>
</organism>
<keyword evidence="3" id="KW-1185">Reference proteome</keyword>
<feature type="region of interest" description="Disordered" evidence="1">
    <location>
        <begin position="35"/>
        <end position="95"/>
    </location>
</feature>
<dbReference type="Proteomes" id="UP000467841">
    <property type="component" value="Unassembled WGS sequence"/>
</dbReference>
<feature type="region of interest" description="Disordered" evidence="1">
    <location>
        <begin position="128"/>
        <end position="172"/>
    </location>
</feature>
<proteinExistence type="predicted"/>
<feature type="compositionally biased region" description="Acidic residues" evidence="1">
    <location>
        <begin position="150"/>
        <end position="159"/>
    </location>
</feature>
<feature type="compositionally biased region" description="Low complexity" evidence="1">
    <location>
        <begin position="61"/>
        <end position="73"/>
    </location>
</feature>
<evidence type="ECO:0000256" key="1">
    <source>
        <dbReference type="SAM" id="MobiDB-lite"/>
    </source>
</evidence>